<keyword evidence="7" id="KW-1185">Reference proteome</keyword>
<dbReference type="EMBL" id="MVBK01000099">
    <property type="protein sequence ID" value="OOG22678.1"/>
    <property type="molecule type" value="Genomic_DNA"/>
</dbReference>
<evidence type="ECO:0000256" key="2">
    <source>
        <dbReference type="ARBA" id="ARBA00022723"/>
    </source>
</evidence>
<dbReference type="SUPFAM" id="SSF46626">
    <property type="entry name" value="Cytochrome c"/>
    <property type="match status" value="2"/>
</dbReference>
<keyword evidence="2 4" id="KW-0479">Metal-binding</keyword>
<dbReference type="Gene3D" id="1.10.760.10">
    <property type="entry name" value="Cytochrome c-like domain"/>
    <property type="match status" value="2"/>
</dbReference>
<keyword evidence="1 4" id="KW-0349">Heme</keyword>
<evidence type="ECO:0000313" key="6">
    <source>
        <dbReference type="EMBL" id="OOG22678.1"/>
    </source>
</evidence>
<evidence type="ECO:0000256" key="4">
    <source>
        <dbReference type="PROSITE-ProRule" id="PRU00433"/>
    </source>
</evidence>
<dbReference type="PROSITE" id="PS51007">
    <property type="entry name" value="CYTC"/>
    <property type="match status" value="2"/>
</dbReference>
<evidence type="ECO:0000256" key="1">
    <source>
        <dbReference type="ARBA" id="ARBA00022617"/>
    </source>
</evidence>
<keyword evidence="3 4" id="KW-0408">Iron</keyword>
<feature type="domain" description="Cytochrome c" evidence="5">
    <location>
        <begin position="5"/>
        <end position="125"/>
    </location>
</feature>
<sequence>MGAPAGADDSPRYFKGGAGTDVAAFVKENCLACHAVKPGDGASHSPAIRAELGPPLYYAGDKYREEWLLEWLQAPERIRPAGYYPPTHVRATPEGDVIDEASLVNHPVLDAKLAEEVARYLMTLTPYADRLAEEDYEPSTVPLRMARLDFRRFKGCVACHQDVKGEGGVSGPELYSAWSRLQPEFIVSFVRSPGQWNPGTMMPVLEMNDAAIHRLANYLKTIAEE</sequence>
<dbReference type="STRING" id="108003.B1C78_14460"/>
<dbReference type="GO" id="GO:0009055">
    <property type="term" value="F:electron transfer activity"/>
    <property type="evidence" value="ECO:0007669"/>
    <property type="project" value="InterPro"/>
</dbReference>
<evidence type="ECO:0000256" key="3">
    <source>
        <dbReference type="ARBA" id="ARBA00023004"/>
    </source>
</evidence>
<proteinExistence type="predicted"/>
<evidence type="ECO:0000259" key="5">
    <source>
        <dbReference type="PROSITE" id="PS51007"/>
    </source>
</evidence>
<dbReference type="InterPro" id="IPR036909">
    <property type="entry name" value="Cyt_c-like_dom_sf"/>
</dbReference>
<evidence type="ECO:0000313" key="7">
    <source>
        <dbReference type="Proteomes" id="UP000189462"/>
    </source>
</evidence>
<feature type="domain" description="Cytochrome c" evidence="5">
    <location>
        <begin position="141"/>
        <end position="223"/>
    </location>
</feature>
<gene>
    <name evidence="6" type="ORF">B1C78_14460</name>
</gene>
<dbReference type="InterPro" id="IPR009056">
    <property type="entry name" value="Cyt_c-like_dom"/>
</dbReference>
<comment type="caution">
    <text evidence="6">The sequence shown here is derived from an EMBL/GenBank/DDBJ whole genome shotgun (WGS) entry which is preliminary data.</text>
</comment>
<dbReference type="GO" id="GO:0020037">
    <property type="term" value="F:heme binding"/>
    <property type="evidence" value="ECO:0007669"/>
    <property type="project" value="InterPro"/>
</dbReference>
<accession>A0A1V3NCT8</accession>
<dbReference type="AlphaFoldDB" id="A0A1V3NCT8"/>
<name>A0A1V3NCT8_9GAMM</name>
<organism evidence="6 7">
    <name type="scientific">Thioalkalivibrio denitrificans</name>
    <dbReference type="NCBI Taxonomy" id="108003"/>
    <lineage>
        <taxon>Bacteria</taxon>
        <taxon>Pseudomonadati</taxon>
        <taxon>Pseudomonadota</taxon>
        <taxon>Gammaproteobacteria</taxon>
        <taxon>Chromatiales</taxon>
        <taxon>Ectothiorhodospiraceae</taxon>
        <taxon>Thioalkalivibrio</taxon>
    </lineage>
</organism>
<dbReference type="Proteomes" id="UP000189462">
    <property type="component" value="Unassembled WGS sequence"/>
</dbReference>
<dbReference type="GO" id="GO:0046872">
    <property type="term" value="F:metal ion binding"/>
    <property type="evidence" value="ECO:0007669"/>
    <property type="project" value="UniProtKB-KW"/>
</dbReference>
<protein>
    <recommendedName>
        <fullName evidence="5">Cytochrome c domain-containing protein</fullName>
    </recommendedName>
</protein>
<reference evidence="6 7" key="1">
    <citation type="submission" date="2017-02" db="EMBL/GenBank/DDBJ databases">
        <title>Genomic diversity within the haloalkaliphilic genus Thioalkalivibrio.</title>
        <authorList>
            <person name="Ahn A.-C."/>
            <person name="Meier-Kolthoff J."/>
            <person name="Overmars L."/>
            <person name="Richter M."/>
            <person name="Woyke T."/>
            <person name="Sorokin D.Y."/>
            <person name="Muyzer G."/>
        </authorList>
    </citation>
    <scope>NUCLEOTIDE SEQUENCE [LARGE SCALE GENOMIC DNA]</scope>
    <source>
        <strain evidence="6 7">ALJD</strain>
    </source>
</reference>